<dbReference type="SUPFAM" id="SSF52540">
    <property type="entry name" value="P-loop containing nucleoside triphosphate hydrolases"/>
    <property type="match status" value="1"/>
</dbReference>
<keyword evidence="3" id="KW-0547">Nucleotide-binding</keyword>
<evidence type="ECO:0000313" key="4">
    <source>
        <dbReference type="Proteomes" id="UP001341135"/>
    </source>
</evidence>
<dbReference type="Gene3D" id="3.40.50.300">
    <property type="entry name" value="P-loop containing nucleotide triphosphate hydrolases"/>
    <property type="match status" value="1"/>
</dbReference>
<keyword evidence="4" id="KW-1185">Reference proteome</keyword>
<dbReference type="Proteomes" id="UP001341135">
    <property type="component" value="Chromosome"/>
</dbReference>
<evidence type="ECO:0000256" key="1">
    <source>
        <dbReference type="SAM" id="MobiDB-lite"/>
    </source>
</evidence>
<dbReference type="Pfam" id="PF01935">
    <property type="entry name" value="DUF87"/>
    <property type="match status" value="1"/>
</dbReference>
<accession>A0ABM8IYE4</accession>
<reference evidence="3 4" key="1">
    <citation type="submission" date="2023-09" db="EMBL/GenBank/DDBJ databases">
        <title>Pyrofollis japonicus gen. nov. sp. nov., a novel member of the family Pyrodictiaceae isolated from the Iheya North hydrothermal field.</title>
        <authorList>
            <person name="Miyazaki U."/>
            <person name="Sanari M."/>
            <person name="Tame A."/>
            <person name="Kitajima M."/>
            <person name="Okamoto A."/>
            <person name="Sawayama S."/>
            <person name="Miyazaki J."/>
            <person name="Takai K."/>
            <person name="Nakagawa S."/>
        </authorList>
    </citation>
    <scope>NUCLEOTIDE SEQUENCE [LARGE SCALE GENOMIC DNA]</scope>
    <source>
        <strain evidence="3 4">AV2</strain>
    </source>
</reference>
<sequence length="622" mass="69529">MPSQKKQGREQGRDKGGKPRPREPGLILQVNGYPFAALPEKERDRFLSKWTALLNAAAGRARVSVYAMWDAVEGFRFRRLLFFTEGLDPGLLAQLGYEPRPAAEPYRPRPVKATRGLLELEDGSYARAYTVMRLPDSLPEAWPLELGYAADEVHLLLEPVEPARARGMLDRKLSMLMSAQQGSVTWQLESEAYRLQQLQQLLGGKARLVKIAIVIIVRGSSLGEVRERARRLEELLSSRMVEYASGPGFYQRRLYNLEWTVPVFHYIDTLSAQALYPLVQEQLADFGGFYLGYDLDTGEPVVYNPYARPNYNVVVLGESGSGKSMTLKVYVRRWWAAGLGQQVIIVDPEGEYVGIREYLATGLAGYELSKDAAEERGGLGLDPVKLYRRGVIGLDEAVDVVQEFYRVPDELRGELVEAVSESESVLGAARLAEERGTGLERYLKAAGADSWIYEGEPPLPTGRGAVYTLAGIRSRRARALVGALLALVVSSRLRNSLLVVDEGWMFAQYPALMAMFADIARRGRKRGVNFVFASQRPHDVLRSEHGRTILEQSATVLLLRLNEASLEAVKPIYNLSEAEEEQLLDAEPGQGILRVAGGWRLRVYVQPTPEELRVFSTRPGEW</sequence>
<organism evidence="3 4">
    <name type="scientific">Pyrodictium abyssi</name>
    <dbReference type="NCBI Taxonomy" id="54256"/>
    <lineage>
        <taxon>Archaea</taxon>
        <taxon>Thermoproteota</taxon>
        <taxon>Thermoprotei</taxon>
        <taxon>Desulfurococcales</taxon>
        <taxon>Pyrodictiaceae</taxon>
        <taxon>Pyrodictium</taxon>
    </lineage>
</organism>
<proteinExistence type="predicted"/>
<feature type="compositionally biased region" description="Basic and acidic residues" evidence="1">
    <location>
        <begin position="7"/>
        <end position="23"/>
    </location>
</feature>
<dbReference type="InterPro" id="IPR051162">
    <property type="entry name" value="T4SS_component"/>
</dbReference>
<dbReference type="GO" id="GO:0005524">
    <property type="term" value="F:ATP binding"/>
    <property type="evidence" value="ECO:0007669"/>
    <property type="project" value="UniProtKB-KW"/>
</dbReference>
<feature type="region of interest" description="Disordered" evidence="1">
    <location>
        <begin position="1"/>
        <end position="25"/>
    </location>
</feature>
<protein>
    <submittedName>
        <fullName evidence="3">ATP-binding protein</fullName>
    </submittedName>
</protein>
<dbReference type="EMBL" id="AP028907">
    <property type="protein sequence ID" value="BES82566.1"/>
    <property type="molecule type" value="Genomic_DNA"/>
</dbReference>
<name>A0ABM8IYE4_9CREN</name>
<dbReference type="PANTHER" id="PTHR30121">
    <property type="entry name" value="UNCHARACTERIZED PROTEIN YJGR-RELATED"/>
    <property type="match status" value="1"/>
</dbReference>
<dbReference type="PANTHER" id="PTHR30121:SF6">
    <property type="entry name" value="SLR6007 PROTEIN"/>
    <property type="match status" value="1"/>
</dbReference>
<evidence type="ECO:0000313" key="3">
    <source>
        <dbReference type="EMBL" id="BES82566.1"/>
    </source>
</evidence>
<keyword evidence="3" id="KW-0067">ATP-binding</keyword>
<feature type="domain" description="Helicase HerA central" evidence="2">
    <location>
        <begin position="315"/>
        <end position="356"/>
    </location>
</feature>
<dbReference type="InterPro" id="IPR027417">
    <property type="entry name" value="P-loop_NTPase"/>
</dbReference>
<dbReference type="InterPro" id="IPR002789">
    <property type="entry name" value="HerA_central"/>
</dbReference>
<dbReference type="Gene3D" id="1.10.8.730">
    <property type="match status" value="1"/>
</dbReference>
<evidence type="ECO:0000259" key="2">
    <source>
        <dbReference type="Pfam" id="PF01935"/>
    </source>
</evidence>
<gene>
    <name evidence="3" type="ORF">PABY_21330</name>
</gene>